<accession>A0AAV2HFH4</accession>
<dbReference type="EMBL" id="CAXITT010000091">
    <property type="protein sequence ID" value="CAL1531494.1"/>
    <property type="molecule type" value="Genomic_DNA"/>
</dbReference>
<keyword evidence="3" id="KW-1185">Reference proteome</keyword>
<evidence type="ECO:0000313" key="3">
    <source>
        <dbReference type="Proteomes" id="UP001497497"/>
    </source>
</evidence>
<comment type="caution">
    <text evidence="2">The sequence shown here is derived from an EMBL/GenBank/DDBJ whole genome shotgun (WGS) entry which is preliminary data.</text>
</comment>
<proteinExistence type="predicted"/>
<feature type="region of interest" description="Disordered" evidence="1">
    <location>
        <begin position="83"/>
        <end position="184"/>
    </location>
</feature>
<feature type="compositionally biased region" description="Basic and acidic residues" evidence="1">
    <location>
        <begin position="168"/>
        <end position="184"/>
    </location>
</feature>
<name>A0AAV2HFH4_LYMST</name>
<reference evidence="2 3" key="1">
    <citation type="submission" date="2024-04" db="EMBL/GenBank/DDBJ databases">
        <authorList>
            <consortium name="Genoscope - CEA"/>
            <person name="William W."/>
        </authorList>
    </citation>
    <scope>NUCLEOTIDE SEQUENCE [LARGE SCALE GENOMIC DNA]</scope>
</reference>
<feature type="compositionally biased region" description="Basic and acidic residues" evidence="1">
    <location>
        <begin position="149"/>
        <end position="158"/>
    </location>
</feature>
<organism evidence="2 3">
    <name type="scientific">Lymnaea stagnalis</name>
    <name type="common">Great pond snail</name>
    <name type="synonym">Helix stagnalis</name>
    <dbReference type="NCBI Taxonomy" id="6523"/>
    <lineage>
        <taxon>Eukaryota</taxon>
        <taxon>Metazoa</taxon>
        <taxon>Spiralia</taxon>
        <taxon>Lophotrochozoa</taxon>
        <taxon>Mollusca</taxon>
        <taxon>Gastropoda</taxon>
        <taxon>Heterobranchia</taxon>
        <taxon>Euthyneura</taxon>
        <taxon>Panpulmonata</taxon>
        <taxon>Hygrophila</taxon>
        <taxon>Lymnaeoidea</taxon>
        <taxon>Lymnaeidae</taxon>
        <taxon>Lymnaea</taxon>
    </lineage>
</organism>
<evidence type="ECO:0000313" key="2">
    <source>
        <dbReference type="EMBL" id="CAL1531494.1"/>
    </source>
</evidence>
<evidence type="ECO:0000256" key="1">
    <source>
        <dbReference type="SAM" id="MobiDB-lite"/>
    </source>
</evidence>
<dbReference type="Proteomes" id="UP001497497">
    <property type="component" value="Unassembled WGS sequence"/>
</dbReference>
<feature type="region of interest" description="Disordered" evidence="1">
    <location>
        <begin position="199"/>
        <end position="219"/>
    </location>
</feature>
<gene>
    <name evidence="2" type="ORF">GSLYS_00005589001</name>
</gene>
<sequence length="219" mass="24913">MRLWGEIISSCYWVELIFTMAKFQNTGHVVIAVLFTTISFTSSYPALIEDFKLIAPDDKVTSELDLSRQKRTLENETLSRQKRVDLEGGADTSKNEGSVRENLGQLSRQKRMEDDDGQSELLSRQKRLSFEGESTLSRQKRIDEDEGADVSKEDRLAAEEGLQLSRQKRIDADEGADVSKEGRLTAEAELQLSRQKRLENTLAESTREEGLSRQKRLQV</sequence>
<dbReference type="AlphaFoldDB" id="A0AAV2HFH4"/>
<protein>
    <submittedName>
        <fullName evidence="2">Uncharacterized protein</fullName>
    </submittedName>
</protein>